<dbReference type="KEGG" id="cim:CIMG_12867"/>
<sequence>MQHILQDKGWRRRRGQTCKLNTGYLVIGMENGERKMVFPAGLSKANLPDTIECYLAFKQASKSGKGIFLRGCRAPQNDAPNIR</sequence>
<dbReference type="GeneID" id="24164494"/>
<protein>
    <submittedName>
        <fullName evidence="1">Uncharacterized protein</fullName>
    </submittedName>
</protein>
<dbReference type="VEuPathDB" id="FungiDB:CIMG_12867"/>
<evidence type="ECO:0000313" key="2">
    <source>
        <dbReference type="Proteomes" id="UP000001261"/>
    </source>
</evidence>
<dbReference type="Proteomes" id="UP000001261">
    <property type="component" value="Unassembled WGS sequence"/>
</dbReference>
<dbReference type="EMBL" id="GG704911">
    <property type="protein sequence ID" value="EAS35157.3"/>
    <property type="molecule type" value="Genomic_DNA"/>
</dbReference>
<organism evidence="1 2">
    <name type="scientific">Coccidioides immitis (strain RS)</name>
    <name type="common">Valley fever fungus</name>
    <dbReference type="NCBI Taxonomy" id="246410"/>
    <lineage>
        <taxon>Eukaryota</taxon>
        <taxon>Fungi</taxon>
        <taxon>Dikarya</taxon>
        <taxon>Ascomycota</taxon>
        <taxon>Pezizomycotina</taxon>
        <taxon>Eurotiomycetes</taxon>
        <taxon>Eurotiomycetidae</taxon>
        <taxon>Onygenales</taxon>
        <taxon>Onygenaceae</taxon>
        <taxon>Coccidioides</taxon>
    </lineage>
</organism>
<name>J3KH57_COCIM</name>
<dbReference type="InParanoid" id="J3KH57"/>
<keyword evidence="2" id="KW-1185">Reference proteome</keyword>
<dbReference type="RefSeq" id="XP_001246740.2">
    <property type="nucleotide sequence ID" value="XM_001246739.2"/>
</dbReference>
<accession>J3KH57</accession>
<gene>
    <name evidence="1" type="ORF">CIMG_12867</name>
</gene>
<reference evidence="2" key="2">
    <citation type="journal article" date="2010" name="Genome Res.">
        <title>Population genomic sequencing of Coccidioides fungi reveals recent hybridization and transposon control.</title>
        <authorList>
            <person name="Neafsey D.E."/>
            <person name="Barker B.M."/>
            <person name="Sharpton T.J."/>
            <person name="Stajich J.E."/>
            <person name="Park D.J."/>
            <person name="Whiston E."/>
            <person name="Hung C.-Y."/>
            <person name="McMahan C."/>
            <person name="White J."/>
            <person name="Sykes S."/>
            <person name="Heiman D."/>
            <person name="Young S."/>
            <person name="Zeng Q."/>
            <person name="Abouelleil A."/>
            <person name="Aftuck L."/>
            <person name="Bessette D."/>
            <person name="Brown A."/>
            <person name="FitzGerald M."/>
            <person name="Lui A."/>
            <person name="Macdonald J.P."/>
            <person name="Priest M."/>
            <person name="Orbach M.J."/>
            <person name="Galgiani J.N."/>
            <person name="Kirkland T.N."/>
            <person name="Cole G.T."/>
            <person name="Birren B.W."/>
            <person name="Henn M.R."/>
            <person name="Taylor J.W."/>
            <person name="Rounsley S.D."/>
        </authorList>
    </citation>
    <scope>GENOME REANNOTATION</scope>
    <source>
        <strain evidence="2">RS</strain>
    </source>
</reference>
<proteinExistence type="predicted"/>
<evidence type="ECO:0000313" key="1">
    <source>
        <dbReference type="EMBL" id="EAS35157.3"/>
    </source>
</evidence>
<reference evidence="2" key="1">
    <citation type="journal article" date="2009" name="Genome Res.">
        <title>Comparative genomic analyses of the human fungal pathogens Coccidioides and their relatives.</title>
        <authorList>
            <person name="Sharpton T.J."/>
            <person name="Stajich J.E."/>
            <person name="Rounsley S.D."/>
            <person name="Gardner M.J."/>
            <person name="Wortman J.R."/>
            <person name="Jordar V.S."/>
            <person name="Maiti R."/>
            <person name="Kodira C.D."/>
            <person name="Neafsey D.E."/>
            <person name="Zeng Q."/>
            <person name="Hung C.-Y."/>
            <person name="McMahan C."/>
            <person name="Muszewska A."/>
            <person name="Grynberg M."/>
            <person name="Mandel M.A."/>
            <person name="Kellner E.M."/>
            <person name="Barker B.M."/>
            <person name="Galgiani J.N."/>
            <person name="Orbach M.J."/>
            <person name="Kirkland T.N."/>
            <person name="Cole G.T."/>
            <person name="Henn M.R."/>
            <person name="Birren B.W."/>
            <person name="Taylor J.W."/>
        </authorList>
    </citation>
    <scope>NUCLEOTIDE SEQUENCE [LARGE SCALE GENOMIC DNA]</scope>
    <source>
        <strain evidence="2">RS</strain>
    </source>
</reference>
<dbReference type="AlphaFoldDB" id="J3KH57"/>